<evidence type="ECO:0000313" key="2">
    <source>
        <dbReference type="Proteomes" id="UP000594603"/>
    </source>
</evidence>
<gene>
    <name evidence="1" type="ORF">HH195_01965</name>
</gene>
<keyword evidence="2" id="KW-1185">Reference proteome</keyword>
<name>A0ACD1BBI9_9CLOT</name>
<reference evidence="1" key="1">
    <citation type="submission" date="2020-04" db="EMBL/GenBank/DDBJ databases">
        <title>A novel bacterium ('Candidatus Sarcina troglodytae' sp. nov.) linked to a protracted, uniformly lethal epizootic among sanctuary western chimpanzees (Pan troglodytes verus) in Sierra Leone.</title>
        <authorList>
            <person name="Owens L.A."/>
            <person name="Colitti B."/>
            <person name="Hirji I."/>
            <person name="Pizaro A."/>
            <person name="Jaffe J.E."/>
            <person name="Moittie S."/>
            <person name="Bishop-Lilly K.A."/>
            <person name="Estrella L.A."/>
            <person name="Voegtly L.J."/>
            <person name="Kuhn J.H."/>
            <person name="Suen G."/>
            <person name="Deblois C.L."/>
            <person name="Dunn C."/>
            <person name="Juan-Salles C."/>
            <person name="Goldberg T.L."/>
        </authorList>
    </citation>
    <scope>NUCLEOTIDE SEQUENCE</scope>
    <source>
        <strain evidence="1">JB2</strain>
    </source>
</reference>
<accession>A0ACD1BBI9</accession>
<protein>
    <submittedName>
        <fullName evidence="1">Capsular biosynthesis protein</fullName>
    </submittedName>
</protein>
<organism evidence="1 2">
    <name type="scientific">Candidatus Sarcina troglodytae</name>
    <dbReference type="NCBI Taxonomy" id="2726954"/>
    <lineage>
        <taxon>Bacteria</taxon>
        <taxon>Bacillati</taxon>
        <taxon>Bacillota</taxon>
        <taxon>Clostridia</taxon>
        <taxon>Eubacteriales</taxon>
        <taxon>Clostridiaceae</taxon>
        <taxon>Sarcina</taxon>
    </lineage>
</organism>
<sequence length="226" mass="25322">MEEEVIRVDDIVRVLKDKWKMIVVITTLTTVVAAFFTFYIIEPEYESSTKLFIGKEQTEANGDYSNNDIQMYQKLVKTYVELVKTNDLIANALGANGIYLTSEEVINNLTVSSNNDTQIIKISYKGNDPYQVNNVLQVIATAFIQEAKMLIPNGKIQIVEASQVSQTPVSPNKKMNIAIAFVLGLMVSIGVVFLLEYLDNSFKDKDDLEKTLDIPVLGNIPLTETK</sequence>
<dbReference type="Proteomes" id="UP000594603">
    <property type="component" value="Chromosome"/>
</dbReference>
<dbReference type="EMBL" id="CP051754">
    <property type="protein sequence ID" value="QPJ84743.1"/>
    <property type="molecule type" value="Genomic_DNA"/>
</dbReference>
<proteinExistence type="predicted"/>
<evidence type="ECO:0000313" key="1">
    <source>
        <dbReference type="EMBL" id="QPJ84743.1"/>
    </source>
</evidence>